<name>A0A9N9MI49_9CUCU</name>
<keyword evidence="9" id="KW-1185">Reference proteome</keyword>
<evidence type="ECO:0000313" key="9">
    <source>
        <dbReference type="Proteomes" id="UP001152799"/>
    </source>
</evidence>
<dbReference type="AlphaFoldDB" id="A0A9N9MI49"/>
<evidence type="ECO:0000256" key="4">
    <source>
        <dbReference type="ARBA" id="ARBA00023125"/>
    </source>
</evidence>
<protein>
    <recommendedName>
        <fullName evidence="7">THAP-type domain-containing protein</fullName>
    </recommendedName>
</protein>
<evidence type="ECO:0000256" key="2">
    <source>
        <dbReference type="ARBA" id="ARBA00022771"/>
    </source>
</evidence>
<dbReference type="PROSITE" id="PS50950">
    <property type="entry name" value="ZF_THAP"/>
    <property type="match status" value="1"/>
</dbReference>
<evidence type="ECO:0000256" key="5">
    <source>
        <dbReference type="PROSITE-ProRule" id="PRU00309"/>
    </source>
</evidence>
<keyword evidence="2 5" id="KW-0863">Zinc-finger</keyword>
<accession>A0A9N9MI49</accession>
<dbReference type="InterPro" id="IPR006612">
    <property type="entry name" value="THAP_Znf"/>
</dbReference>
<evidence type="ECO:0000313" key="8">
    <source>
        <dbReference type="EMBL" id="CAG9764731.1"/>
    </source>
</evidence>
<proteinExistence type="predicted"/>
<keyword evidence="4 5" id="KW-0238">DNA-binding</keyword>
<dbReference type="GO" id="GO:0008270">
    <property type="term" value="F:zinc ion binding"/>
    <property type="evidence" value="ECO:0007669"/>
    <property type="project" value="UniProtKB-KW"/>
</dbReference>
<dbReference type="EMBL" id="OU892278">
    <property type="protein sequence ID" value="CAG9764731.1"/>
    <property type="molecule type" value="Genomic_DNA"/>
</dbReference>
<dbReference type="OrthoDB" id="6487365at2759"/>
<dbReference type="SUPFAM" id="SSF57716">
    <property type="entry name" value="Glucocorticoid receptor-like (DNA-binding domain)"/>
    <property type="match status" value="1"/>
</dbReference>
<keyword evidence="3" id="KW-0862">Zinc</keyword>
<sequence length="486" mass="54945">MAQSAKKYIRRCVVSRCQNNSQNFPDKIFFAMPIKGERRLSWLLAMGKKIHEFPKGHSLFVCEDHFDVETDMQDFMRWKIMGGRNILKQDVVPHKLLEMDDTICPDPKKPRLDIETDMQDFMRWKIMGGHKILKQDVVPHKLLGMSLETEKQTSMKGKHRKVANILKPKVVPHLFECQDNAANDGAVASTSRDISNYNNLSSSEVDDSYLDVPDLLPERQPTPLDASIVKIEIENEPLKIKNEPSITQNNLLTSDTHGESTLPFIKAEPLEESDRLASETVDQLDESERQSIQWFFDGMAKTVMTLPLSFVSRIKAEVLRLVIDIEMEANLKKMGQLTKPSRKIDKIAASNETEPRIKIENEDDGEAEASDEPDQPDLVDPELILDLDHDANYEPSAKKKTKSKTEAPIPSLSPLEVNRTARTLHEPVESFFQSVACTVKSFPPPFVCKAKVAVHKVISKMEVEVCRSHQSGYRDGGGGGDKTVKR</sequence>
<feature type="region of interest" description="Disordered" evidence="6">
    <location>
        <begin position="342"/>
        <end position="379"/>
    </location>
</feature>
<evidence type="ECO:0000256" key="6">
    <source>
        <dbReference type="SAM" id="MobiDB-lite"/>
    </source>
</evidence>
<reference evidence="8" key="1">
    <citation type="submission" date="2022-01" db="EMBL/GenBank/DDBJ databases">
        <authorList>
            <person name="King R."/>
        </authorList>
    </citation>
    <scope>NUCLEOTIDE SEQUENCE</scope>
</reference>
<dbReference type="SMART" id="SM00980">
    <property type="entry name" value="THAP"/>
    <property type="match status" value="1"/>
</dbReference>
<feature type="domain" description="THAP-type" evidence="7">
    <location>
        <begin position="8"/>
        <end position="96"/>
    </location>
</feature>
<dbReference type="GO" id="GO:0003677">
    <property type="term" value="F:DNA binding"/>
    <property type="evidence" value="ECO:0007669"/>
    <property type="project" value="UniProtKB-UniRule"/>
</dbReference>
<evidence type="ECO:0000259" key="7">
    <source>
        <dbReference type="PROSITE" id="PS50950"/>
    </source>
</evidence>
<gene>
    <name evidence="8" type="ORF">CEUTPL_LOCUS5363</name>
</gene>
<organism evidence="8 9">
    <name type="scientific">Ceutorhynchus assimilis</name>
    <name type="common">cabbage seed weevil</name>
    <dbReference type="NCBI Taxonomy" id="467358"/>
    <lineage>
        <taxon>Eukaryota</taxon>
        <taxon>Metazoa</taxon>
        <taxon>Ecdysozoa</taxon>
        <taxon>Arthropoda</taxon>
        <taxon>Hexapoda</taxon>
        <taxon>Insecta</taxon>
        <taxon>Pterygota</taxon>
        <taxon>Neoptera</taxon>
        <taxon>Endopterygota</taxon>
        <taxon>Coleoptera</taxon>
        <taxon>Polyphaga</taxon>
        <taxon>Cucujiformia</taxon>
        <taxon>Curculionidae</taxon>
        <taxon>Ceutorhynchinae</taxon>
        <taxon>Ceutorhynchus</taxon>
    </lineage>
</organism>
<dbReference type="Proteomes" id="UP001152799">
    <property type="component" value="Chromosome 2"/>
</dbReference>
<feature type="compositionally biased region" description="Acidic residues" evidence="6">
    <location>
        <begin position="361"/>
        <end position="379"/>
    </location>
</feature>
<keyword evidence="1" id="KW-0479">Metal-binding</keyword>
<evidence type="ECO:0000256" key="1">
    <source>
        <dbReference type="ARBA" id="ARBA00022723"/>
    </source>
</evidence>
<dbReference type="Pfam" id="PF05485">
    <property type="entry name" value="THAP"/>
    <property type="match status" value="1"/>
</dbReference>
<evidence type="ECO:0000256" key="3">
    <source>
        <dbReference type="ARBA" id="ARBA00022833"/>
    </source>
</evidence>